<name>A0A1G6C402_9GAMM</name>
<keyword evidence="4 9" id="KW-0449">Lipoprotein</keyword>
<dbReference type="Gene3D" id="3.30.70.1070">
    <property type="entry name" value="Sporulation related repeat"/>
    <property type="match status" value="1"/>
</dbReference>
<dbReference type="Proteomes" id="UP000199626">
    <property type="component" value="Unassembled WGS sequence"/>
</dbReference>
<evidence type="ECO:0000256" key="3">
    <source>
        <dbReference type="ARBA" id="ARBA00023316"/>
    </source>
</evidence>
<gene>
    <name evidence="4" type="primary">rlpA</name>
    <name evidence="9" type="ORF">SAMN02927930_01041</name>
</gene>
<dbReference type="STRING" id="1159017.SAMN02927930_01041"/>
<reference evidence="10" key="1">
    <citation type="submission" date="2016-10" db="EMBL/GenBank/DDBJ databases">
        <authorList>
            <person name="Varghese N."/>
            <person name="Submissions S."/>
        </authorList>
    </citation>
    <scope>NUCLEOTIDE SEQUENCE [LARGE SCALE GENOMIC DNA]</scope>
    <source>
        <strain evidence="10">CGMCC 1.10824</strain>
    </source>
</reference>
<dbReference type="InterPro" id="IPR036680">
    <property type="entry name" value="SPOR-like_sf"/>
</dbReference>
<dbReference type="Pfam" id="PF03330">
    <property type="entry name" value="DPBB_1"/>
    <property type="match status" value="1"/>
</dbReference>
<comment type="function">
    <text evidence="4">Lytic transglycosylase with a strong preference for naked glycan strands that lack stem peptides.</text>
</comment>
<feature type="chain" id="PRO_5011802843" description="Endolytic peptidoglycan transglycosylase RlpA" evidence="7">
    <location>
        <begin position="23"/>
        <end position="276"/>
    </location>
</feature>
<feature type="domain" description="SPOR" evidence="8">
    <location>
        <begin position="193"/>
        <end position="272"/>
    </location>
</feature>
<dbReference type="GO" id="GO:0042834">
    <property type="term" value="F:peptidoglycan binding"/>
    <property type="evidence" value="ECO:0007669"/>
    <property type="project" value="InterPro"/>
</dbReference>
<dbReference type="RefSeq" id="WP_092592483.1">
    <property type="nucleotide sequence ID" value="NZ_FMXN01000005.1"/>
</dbReference>
<keyword evidence="3 4" id="KW-0961">Cell wall biogenesis/degradation</keyword>
<dbReference type="FunFam" id="2.40.40.10:FF:000003">
    <property type="entry name" value="Endolytic peptidoglycan transglycosylase RlpA"/>
    <property type="match status" value="1"/>
</dbReference>
<dbReference type="GO" id="GO:0009279">
    <property type="term" value="C:cell outer membrane"/>
    <property type="evidence" value="ECO:0007669"/>
    <property type="project" value="TreeGrafter"/>
</dbReference>
<sequence>MKPLNPFIIAALIIGMVGCSSAPPPASQSRYSQQHDSIPSRLPTPEELVEPEPRFEPPSRQGNRSYSLFGNTWHILESSHNYVEEGVASWYGEKFHGHLTSNGETYDMYAMSAAHKTLPLPTYVRVTNLANQKSVVVRVNDRGPFHSNRIIDLSYVAAYKLDMLQSGTARVRIEALQPNQDNAALATPSPIQYQEIAQFYIQVHAGSDLARLRSEAERLQHFYQVPATTQENNGLYRVVLGPLAEPQSNELLQQLRRAGYPDAFRVPIPPSEPSGQ</sequence>
<dbReference type="PANTHER" id="PTHR34183">
    <property type="entry name" value="ENDOLYTIC PEPTIDOGLYCAN TRANSGLYCOSYLASE RLPA"/>
    <property type="match status" value="1"/>
</dbReference>
<comment type="similarity">
    <text evidence="4 5">Belongs to the RlpA family.</text>
</comment>
<dbReference type="GO" id="GO:0000270">
    <property type="term" value="P:peptidoglycan metabolic process"/>
    <property type="evidence" value="ECO:0007669"/>
    <property type="project" value="UniProtKB-UniRule"/>
</dbReference>
<evidence type="ECO:0000256" key="6">
    <source>
        <dbReference type="SAM" id="MobiDB-lite"/>
    </source>
</evidence>
<dbReference type="InterPro" id="IPR009009">
    <property type="entry name" value="RlpA-like_DPBB"/>
</dbReference>
<dbReference type="NCBIfam" id="TIGR00413">
    <property type="entry name" value="rlpA"/>
    <property type="match status" value="1"/>
</dbReference>
<feature type="region of interest" description="Disordered" evidence="6">
    <location>
        <begin position="24"/>
        <end position="63"/>
    </location>
</feature>
<dbReference type="SUPFAM" id="SSF110997">
    <property type="entry name" value="Sporulation related repeat"/>
    <property type="match status" value="1"/>
</dbReference>
<feature type="signal peptide" evidence="7">
    <location>
        <begin position="1"/>
        <end position="22"/>
    </location>
</feature>
<dbReference type="InterPro" id="IPR034718">
    <property type="entry name" value="RlpA"/>
</dbReference>
<evidence type="ECO:0000256" key="4">
    <source>
        <dbReference type="HAMAP-Rule" id="MF_02071"/>
    </source>
</evidence>
<dbReference type="InterPro" id="IPR007730">
    <property type="entry name" value="SPOR-like_dom"/>
</dbReference>
<keyword evidence="2 4" id="KW-0456">Lyase</keyword>
<dbReference type="SUPFAM" id="SSF50685">
    <property type="entry name" value="Barwin-like endoglucanases"/>
    <property type="match status" value="1"/>
</dbReference>
<dbReference type="GO" id="GO:0071555">
    <property type="term" value="P:cell wall organization"/>
    <property type="evidence" value="ECO:0007669"/>
    <property type="project" value="UniProtKB-KW"/>
</dbReference>
<keyword evidence="4" id="KW-1003">Cell membrane</keyword>
<dbReference type="OrthoDB" id="9779128at2"/>
<dbReference type="AlphaFoldDB" id="A0A1G6C402"/>
<evidence type="ECO:0000256" key="2">
    <source>
        <dbReference type="ARBA" id="ARBA00023239"/>
    </source>
</evidence>
<proteinExistence type="inferred from homology"/>
<dbReference type="EMBL" id="FMXN01000005">
    <property type="protein sequence ID" value="SDB27612.1"/>
    <property type="molecule type" value="Genomic_DNA"/>
</dbReference>
<feature type="compositionally biased region" description="Polar residues" evidence="6">
    <location>
        <begin position="27"/>
        <end position="37"/>
    </location>
</feature>
<organism evidence="9 10">
    <name type="scientific">Pseudidiomarina indica</name>
    <dbReference type="NCBI Taxonomy" id="1159017"/>
    <lineage>
        <taxon>Bacteria</taxon>
        <taxon>Pseudomonadati</taxon>
        <taxon>Pseudomonadota</taxon>
        <taxon>Gammaproteobacteria</taxon>
        <taxon>Alteromonadales</taxon>
        <taxon>Idiomarinaceae</taxon>
        <taxon>Pseudidiomarina</taxon>
    </lineage>
</organism>
<evidence type="ECO:0000313" key="9">
    <source>
        <dbReference type="EMBL" id="SDB27612.1"/>
    </source>
</evidence>
<evidence type="ECO:0000313" key="10">
    <source>
        <dbReference type="Proteomes" id="UP000199626"/>
    </source>
</evidence>
<keyword evidence="4" id="KW-0564">Palmitate</keyword>
<keyword evidence="10" id="KW-1185">Reference proteome</keyword>
<dbReference type="GO" id="GO:0005886">
    <property type="term" value="C:plasma membrane"/>
    <property type="evidence" value="ECO:0007669"/>
    <property type="project" value="UniProtKB-SubCell"/>
</dbReference>
<dbReference type="Gene3D" id="2.40.40.10">
    <property type="entry name" value="RlpA-like domain"/>
    <property type="match status" value="1"/>
</dbReference>
<dbReference type="CDD" id="cd22268">
    <property type="entry name" value="DPBB_RlpA-like"/>
    <property type="match status" value="1"/>
</dbReference>
<keyword evidence="4" id="KW-0472">Membrane</keyword>
<dbReference type="EC" id="4.2.2.-" evidence="4"/>
<dbReference type="Pfam" id="PF05036">
    <property type="entry name" value="SPOR"/>
    <property type="match status" value="1"/>
</dbReference>
<comment type="subcellular location">
    <subcellularLocation>
        <location evidence="4">Cell membrane</location>
        <topology evidence="4">Lipid-anchor</topology>
    </subcellularLocation>
</comment>
<dbReference type="GO" id="GO:0008932">
    <property type="term" value="F:lytic endotransglycosylase activity"/>
    <property type="evidence" value="ECO:0007669"/>
    <property type="project" value="UniProtKB-UniRule"/>
</dbReference>
<evidence type="ECO:0000256" key="5">
    <source>
        <dbReference type="RuleBase" id="RU003495"/>
    </source>
</evidence>
<dbReference type="HAMAP" id="MF_02071">
    <property type="entry name" value="RlpA"/>
    <property type="match status" value="1"/>
</dbReference>
<keyword evidence="1 7" id="KW-0732">Signal</keyword>
<dbReference type="PROSITE" id="PS51257">
    <property type="entry name" value="PROKAR_LIPOPROTEIN"/>
    <property type="match status" value="1"/>
</dbReference>
<dbReference type="PROSITE" id="PS51724">
    <property type="entry name" value="SPOR"/>
    <property type="match status" value="1"/>
</dbReference>
<evidence type="ECO:0000256" key="1">
    <source>
        <dbReference type="ARBA" id="ARBA00022729"/>
    </source>
</evidence>
<evidence type="ECO:0000259" key="8">
    <source>
        <dbReference type="PROSITE" id="PS51724"/>
    </source>
</evidence>
<protein>
    <recommendedName>
        <fullName evidence="4">Endolytic peptidoglycan transglycosylase RlpA</fullName>
        <ecNumber evidence="4">4.2.2.-</ecNumber>
    </recommendedName>
</protein>
<dbReference type="InterPro" id="IPR012997">
    <property type="entry name" value="RplA"/>
</dbReference>
<accession>A0A1G6C402</accession>
<evidence type="ECO:0000256" key="7">
    <source>
        <dbReference type="SAM" id="SignalP"/>
    </source>
</evidence>
<dbReference type="InterPro" id="IPR036908">
    <property type="entry name" value="RlpA-like_sf"/>
</dbReference>
<dbReference type="PANTHER" id="PTHR34183:SF1">
    <property type="entry name" value="ENDOLYTIC PEPTIDOGLYCAN TRANSGLYCOSYLASE RLPA"/>
    <property type="match status" value="1"/>
</dbReference>